<dbReference type="OrthoDB" id="106216at2157"/>
<proteinExistence type="predicted"/>
<dbReference type="NCBIfam" id="TIGR03122">
    <property type="entry name" value="one_C_dehyd_C"/>
    <property type="match status" value="1"/>
</dbReference>
<dbReference type="GO" id="GO:0046914">
    <property type="term" value="F:transition metal ion binding"/>
    <property type="evidence" value="ECO:0007669"/>
    <property type="project" value="InterPro"/>
</dbReference>
<name>A0A7Z7AZ98_9EURY</name>
<dbReference type="UniPathway" id="UPA00640">
    <property type="reaction ID" value="UER00692"/>
</dbReference>
<comment type="pathway">
    <text evidence="1">One-carbon metabolism; methanogenesis from CO(2); 5,10-methenyl-5,6,7,8-tetrahydromethanopterin from CO(2): step 1/3.</text>
</comment>
<sequence>MADVILKPTGNFDLTVEAEVVTPDNFAGKSADEIGKLLVWQGPTEYPLTDFFSVEGNGGSSAEDTTIVIDGDISRVKRIGQEMTAGKILVKGGAGMHVGSGMKGGEIVVEGDADSWTGMEMKGGSIHIKGNTKDHVGCAYRGSWKGMSGGRITVDGNAVSQVGGGLIGGQIIIGGSVKHFCGIRISGGLIVVKGNAVRTVGAEMTGGTIVIGGCIERFTPGFTMEGVESDLKFDDIECPGEYKKFAGDYAIPQKGKGVLYVSCDNNECL</sequence>
<dbReference type="GO" id="GO:0019386">
    <property type="term" value="P:methanogenesis, from carbon dioxide"/>
    <property type="evidence" value="ECO:0007669"/>
    <property type="project" value="UniProtKB-UniPathway"/>
</dbReference>
<evidence type="ECO:0000256" key="1">
    <source>
        <dbReference type="ARBA" id="ARBA00004830"/>
    </source>
</evidence>
<dbReference type="Proteomes" id="UP000199259">
    <property type="component" value="Unassembled WGS sequence"/>
</dbReference>
<keyword evidence="5" id="KW-1185">Reference proteome</keyword>
<dbReference type="RefSeq" id="WP_091709768.1">
    <property type="nucleotide sequence ID" value="NZ_FNCA01000004.1"/>
</dbReference>
<organism evidence="4 5">
    <name type="scientific">Methanolobus vulcani</name>
    <dbReference type="NCBI Taxonomy" id="38026"/>
    <lineage>
        <taxon>Archaea</taxon>
        <taxon>Methanobacteriati</taxon>
        <taxon>Methanobacteriota</taxon>
        <taxon>Stenosarchaea group</taxon>
        <taxon>Methanomicrobia</taxon>
        <taxon>Methanosarcinales</taxon>
        <taxon>Methanosarcinaceae</taxon>
        <taxon>Methanolobus</taxon>
    </lineage>
</organism>
<dbReference type="AlphaFoldDB" id="A0A7Z7AZ98"/>
<evidence type="ECO:0000313" key="4">
    <source>
        <dbReference type="EMBL" id="SDF81533.1"/>
    </source>
</evidence>
<dbReference type="PANTHER" id="PTHR39673">
    <property type="entry name" value="TUNGSTEN FORMYLMETHANOFURAN DEHYDROGENASE, SUBUNIT C (FWDC)"/>
    <property type="match status" value="1"/>
</dbReference>
<evidence type="ECO:0000313" key="5">
    <source>
        <dbReference type="Proteomes" id="UP000199259"/>
    </source>
</evidence>
<comment type="catalytic activity">
    <reaction evidence="3">
        <text>N-formylmethanofuran + 2 oxidized [2Fe-2S]-[ferredoxin] + H2O = methanofuran + 2 reduced [2Fe-2S]-[ferredoxin] + CO2 + H(+)</text>
        <dbReference type="Rhea" id="RHEA:19841"/>
        <dbReference type="Rhea" id="RHEA-COMP:10000"/>
        <dbReference type="Rhea" id="RHEA-COMP:10001"/>
        <dbReference type="ChEBI" id="CHEBI:15377"/>
        <dbReference type="ChEBI" id="CHEBI:15378"/>
        <dbReference type="ChEBI" id="CHEBI:16526"/>
        <dbReference type="ChEBI" id="CHEBI:33737"/>
        <dbReference type="ChEBI" id="CHEBI:33738"/>
        <dbReference type="ChEBI" id="CHEBI:57727"/>
        <dbReference type="ChEBI" id="CHEBI:58151"/>
        <dbReference type="EC" id="1.2.7.12"/>
    </reaction>
</comment>
<dbReference type="EC" id="1.2.7.12" evidence="2"/>
<gene>
    <name evidence="4" type="ORF">SAMN04488589_1409</name>
</gene>
<dbReference type="Gene3D" id="2.160.20.60">
    <property type="entry name" value="Glutamate synthase, alpha subunit, C-terminal domain"/>
    <property type="match status" value="1"/>
</dbReference>
<accession>A0A7Z7AZ98</accession>
<reference evidence="4 5" key="1">
    <citation type="submission" date="2016-10" db="EMBL/GenBank/DDBJ databases">
        <authorList>
            <person name="Varghese N."/>
            <person name="Submissions S."/>
        </authorList>
    </citation>
    <scope>NUCLEOTIDE SEQUENCE [LARGE SCALE GENOMIC DNA]</scope>
    <source>
        <strain evidence="4 5">PL 12/M</strain>
    </source>
</reference>
<dbReference type="CDD" id="cd00980">
    <property type="entry name" value="FwdC/FmdC"/>
    <property type="match status" value="1"/>
</dbReference>
<dbReference type="InterPro" id="IPR036485">
    <property type="entry name" value="Glu_synth_asu_C_sf"/>
</dbReference>
<comment type="caution">
    <text evidence="4">The sequence shown here is derived from an EMBL/GenBank/DDBJ whole genome shotgun (WGS) entry which is preliminary data.</text>
</comment>
<dbReference type="EMBL" id="FNCA01000004">
    <property type="protein sequence ID" value="SDF81533.1"/>
    <property type="molecule type" value="Genomic_DNA"/>
</dbReference>
<dbReference type="SUPFAM" id="SSF69336">
    <property type="entry name" value="Alpha subunit of glutamate synthase, C-terminal domain"/>
    <property type="match status" value="1"/>
</dbReference>
<protein>
    <recommendedName>
        <fullName evidence="2">formylmethanofuran dehydrogenase</fullName>
        <ecNumber evidence="2">1.2.7.12</ecNumber>
    </recommendedName>
</protein>
<dbReference type="InterPro" id="IPR017550">
    <property type="entry name" value="Formylmethanofuran_DH_suC"/>
</dbReference>
<dbReference type="GO" id="GO:0018493">
    <property type="term" value="F:formylmethanofuran dehydrogenase activity"/>
    <property type="evidence" value="ECO:0007669"/>
    <property type="project" value="UniProtKB-EC"/>
</dbReference>
<evidence type="ECO:0000256" key="2">
    <source>
        <dbReference type="ARBA" id="ARBA00012692"/>
    </source>
</evidence>
<dbReference type="PANTHER" id="PTHR39673:SF5">
    <property type="entry name" value="TUNGSTEN-CONTAINING FORMYLMETHANOFURAN DEHYDROGENASE 2 SUBUNIT C"/>
    <property type="match status" value="1"/>
</dbReference>
<evidence type="ECO:0000256" key="3">
    <source>
        <dbReference type="ARBA" id="ARBA00048228"/>
    </source>
</evidence>